<dbReference type="InterPro" id="IPR027417">
    <property type="entry name" value="P-loop_NTPase"/>
</dbReference>
<sequence length="478" mass="52194">MKRAPIVAISGHPGSGKTSLTKALQDRLGVPALHYDDFETITASPPSEIRDWIERGSNYDEIMLEPLVREMIRLAETTPPPKCVLLDTLLGRAHGATGELIDTLIWVDTPPDIALARKIGEAAGRARATPGEAPAFMGWLESYLAHYTGFIAGTYAMQRERVRPAADIIMDGQASVDRLAEEAVLAILQRLDRFAEAGDPKRTPIEAQGKRMLSLIEDLNCPFGLERSAKLGDGEINEERFLAIVHKDSLGTDPKAGLRSIARKLSLPEAMLAMLCEHLGEAEIVHFGYEGGKAGLYKIYVEFSGRVRRGLAKGAKPVTELVHVAVKWRPDDPQSARVSRYLWPAEARGVAAIRQRLAGLRANAAAFPSVDAAFEMIEAARHHCPDDRIFFMEVQEDGSPRHSFDINFYSAGLQVASVEDTVRRLGRAYGIEPAKIDGWLSRIAGEPLGHLSGGIGRNGRDFATLYFGASARKGVGRG</sequence>
<name>A0A6M7U5Y2_RHILI</name>
<organism evidence="1 2">
    <name type="scientific">Rhizobium loti</name>
    <name type="common">Mesorhizobium loti</name>
    <dbReference type="NCBI Taxonomy" id="381"/>
    <lineage>
        <taxon>Bacteria</taxon>
        <taxon>Pseudomonadati</taxon>
        <taxon>Pseudomonadota</taxon>
        <taxon>Alphaproteobacteria</taxon>
        <taxon>Hyphomicrobiales</taxon>
        <taxon>Phyllobacteriaceae</taxon>
        <taxon>Mesorhizobium</taxon>
    </lineage>
</organism>
<evidence type="ECO:0000313" key="2">
    <source>
        <dbReference type="Proteomes" id="UP000093737"/>
    </source>
</evidence>
<dbReference type="SUPFAM" id="SSF52540">
    <property type="entry name" value="P-loop containing nucleoside triphosphate hydrolases"/>
    <property type="match status" value="1"/>
</dbReference>
<dbReference type="RefSeq" id="WP_056565071.1">
    <property type="nucleotide sequence ID" value="NZ_CP033334.1"/>
</dbReference>
<accession>A0A6M7U5Y2</accession>
<protein>
    <submittedName>
        <fullName evidence="1">Uncharacterized protein</fullName>
    </submittedName>
</protein>
<dbReference type="AlphaFoldDB" id="A0A6M7U5Y2"/>
<comment type="caution">
    <text evidence="1">The sequence shown here is derived from an EMBL/GenBank/DDBJ whole genome shotgun (WGS) entry which is preliminary data.</text>
</comment>
<dbReference type="Gene3D" id="3.40.50.300">
    <property type="entry name" value="P-loop containing nucleotide triphosphate hydrolases"/>
    <property type="match status" value="1"/>
</dbReference>
<reference evidence="1 2" key="1">
    <citation type="submission" date="2016-05" db="EMBL/GenBank/DDBJ databases">
        <authorList>
            <person name="Ramsay J.P."/>
        </authorList>
    </citation>
    <scope>NUCLEOTIDE SEQUENCE [LARGE SCALE GENOMIC DNA]</scope>
    <source>
        <strain evidence="1 2">NZP2042</strain>
    </source>
</reference>
<gene>
    <name evidence="1" type="ORF">A8145_00620</name>
</gene>
<evidence type="ECO:0000313" key="1">
    <source>
        <dbReference type="EMBL" id="OBQ71427.1"/>
    </source>
</evidence>
<proteinExistence type="predicted"/>
<dbReference type="EMBL" id="LYTK01000001">
    <property type="protein sequence ID" value="OBQ71427.1"/>
    <property type="molecule type" value="Genomic_DNA"/>
</dbReference>
<dbReference type="Proteomes" id="UP000093737">
    <property type="component" value="Unassembled WGS sequence"/>
</dbReference>